<name>A0A1I5Y7A4_9BACT</name>
<dbReference type="OrthoDB" id="1164995at2"/>
<proteinExistence type="predicted"/>
<dbReference type="EMBL" id="FOXH01000017">
    <property type="protein sequence ID" value="SFQ40053.1"/>
    <property type="molecule type" value="Genomic_DNA"/>
</dbReference>
<accession>A0A1I5Y7A4</accession>
<keyword evidence="2" id="KW-1185">Reference proteome</keyword>
<dbReference type="AlphaFoldDB" id="A0A1I5Y7A4"/>
<protein>
    <recommendedName>
        <fullName evidence="3">Immunity protein 43</fullName>
    </recommendedName>
</protein>
<dbReference type="RefSeq" id="WP_092019324.1">
    <property type="nucleotide sequence ID" value="NZ_FOXH01000017.1"/>
</dbReference>
<dbReference type="STRING" id="1079859.SAMN04515674_11766"/>
<sequence length="242" mass="28618">MKQTYILSYTTDLKIVGGLPQLDFVNCNYGINKESSFIHIEKNWNDKSFKPDLINCFKFKHLARGRQTDILSVSFSVFGSAGILVSDRFRDILLEYKLWDYKIYDMLIPNHKAEFHYNYMHFMSNDSNLEKMFDAVDFPECKLIGRRIINEDPYEEIKEDVFFQDKEAYRDFYFDRSKAGLIVKKLALKEEYKDYDLFKNPLASGGMHIHISERLKNRLEEEKITGITMTPTTEFRVPYAVE</sequence>
<reference evidence="1 2" key="1">
    <citation type="submission" date="2016-10" db="EMBL/GenBank/DDBJ databases">
        <authorList>
            <person name="de Groot N.N."/>
        </authorList>
    </citation>
    <scope>NUCLEOTIDE SEQUENCE [LARGE SCALE GENOMIC DNA]</scope>
    <source>
        <strain evidence="2">E92,LMG 26720,CCM 7988</strain>
    </source>
</reference>
<evidence type="ECO:0000313" key="1">
    <source>
        <dbReference type="EMBL" id="SFQ40053.1"/>
    </source>
</evidence>
<evidence type="ECO:0000313" key="2">
    <source>
        <dbReference type="Proteomes" id="UP000199306"/>
    </source>
</evidence>
<evidence type="ECO:0008006" key="3">
    <source>
        <dbReference type="Google" id="ProtNLM"/>
    </source>
</evidence>
<organism evidence="1 2">
    <name type="scientific">Pseudarcicella hirudinis</name>
    <dbReference type="NCBI Taxonomy" id="1079859"/>
    <lineage>
        <taxon>Bacteria</taxon>
        <taxon>Pseudomonadati</taxon>
        <taxon>Bacteroidota</taxon>
        <taxon>Cytophagia</taxon>
        <taxon>Cytophagales</taxon>
        <taxon>Flectobacillaceae</taxon>
        <taxon>Pseudarcicella</taxon>
    </lineage>
</organism>
<dbReference type="Proteomes" id="UP000199306">
    <property type="component" value="Unassembled WGS sequence"/>
</dbReference>
<gene>
    <name evidence="1" type="ORF">SAMN04515674_11766</name>
</gene>